<evidence type="ECO:0000256" key="1">
    <source>
        <dbReference type="ARBA" id="ARBA00007274"/>
    </source>
</evidence>
<feature type="binding site" evidence="3">
    <location>
        <position position="66"/>
    </location>
    <ligand>
        <name>substrate</name>
    </ligand>
</feature>
<dbReference type="InterPro" id="IPR011004">
    <property type="entry name" value="Trimer_LpxA-like_sf"/>
</dbReference>
<accession>A0A2N3IHM1</accession>
<keyword evidence="4" id="KW-0808">Transferase</keyword>
<dbReference type="RefSeq" id="WP_101358396.1">
    <property type="nucleotide sequence ID" value="NZ_NKXO01000015.1"/>
</dbReference>
<comment type="similarity">
    <text evidence="1">Belongs to the transferase hexapeptide repeat family.</text>
</comment>
<dbReference type="SUPFAM" id="SSF51161">
    <property type="entry name" value="Trimeric LpxA-like enzymes"/>
    <property type="match status" value="1"/>
</dbReference>
<name>A0A2N3IHM1_9BACT</name>
<dbReference type="InterPro" id="IPR020019">
    <property type="entry name" value="AcTrfase_PglD-like"/>
</dbReference>
<dbReference type="NCBIfam" id="TIGR03570">
    <property type="entry name" value="NeuD_NnaD"/>
    <property type="match status" value="1"/>
</dbReference>
<comment type="caution">
    <text evidence="4">The sequence shown here is derived from an EMBL/GenBank/DDBJ whole genome shotgun (WGS) entry which is preliminary data.</text>
</comment>
<proteinExistence type="inferred from homology"/>
<dbReference type="PANTHER" id="PTHR43300">
    <property type="entry name" value="ACETYLTRANSFERASE"/>
    <property type="match status" value="1"/>
</dbReference>
<feature type="active site" description="Proton acceptor" evidence="2">
    <location>
        <position position="136"/>
    </location>
</feature>
<evidence type="ECO:0000313" key="5">
    <source>
        <dbReference type="Proteomes" id="UP000233387"/>
    </source>
</evidence>
<evidence type="ECO:0000313" key="4">
    <source>
        <dbReference type="EMBL" id="PKQ69794.1"/>
    </source>
</evidence>
<dbReference type="AlphaFoldDB" id="A0A2N3IHM1"/>
<gene>
    <name evidence="4" type="ORF">Rain11_1129</name>
</gene>
<evidence type="ECO:0000256" key="3">
    <source>
        <dbReference type="PIRSR" id="PIRSR620019-2"/>
    </source>
</evidence>
<dbReference type="EMBL" id="NKXO01000015">
    <property type="protein sequence ID" value="PKQ69794.1"/>
    <property type="molecule type" value="Genomic_DNA"/>
</dbReference>
<feature type="site" description="Increases basicity of active site His" evidence="2">
    <location>
        <position position="137"/>
    </location>
</feature>
<protein>
    <submittedName>
        <fullName evidence="4">Sugar O-acyltransferase, sialic acid O-acetyltransferase NeuD family</fullName>
    </submittedName>
</protein>
<dbReference type="Gene3D" id="2.160.10.10">
    <property type="entry name" value="Hexapeptide repeat proteins"/>
    <property type="match status" value="2"/>
</dbReference>
<dbReference type="OrthoDB" id="9801697at2"/>
<dbReference type="Proteomes" id="UP000233387">
    <property type="component" value="Unassembled WGS sequence"/>
</dbReference>
<dbReference type="CDD" id="cd03360">
    <property type="entry name" value="LbH_AT_putative"/>
    <property type="match status" value="1"/>
</dbReference>
<dbReference type="InterPro" id="IPR050179">
    <property type="entry name" value="Trans_hexapeptide_repeat"/>
</dbReference>
<dbReference type="Pfam" id="PF00132">
    <property type="entry name" value="Hexapep"/>
    <property type="match status" value="2"/>
</dbReference>
<keyword evidence="5" id="KW-1185">Reference proteome</keyword>
<dbReference type="GO" id="GO:0016746">
    <property type="term" value="F:acyltransferase activity"/>
    <property type="evidence" value="ECO:0007669"/>
    <property type="project" value="UniProtKB-KW"/>
</dbReference>
<evidence type="ECO:0000256" key="2">
    <source>
        <dbReference type="PIRSR" id="PIRSR620019-1"/>
    </source>
</evidence>
<organism evidence="4 5">
    <name type="scientific">Raineya orbicola</name>
    <dbReference type="NCBI Taxonomy" id="2016530"/>
    <lineage>
        <taxon>Bacteria</taxon>
        <taxon>Pseudomonadati</taxon>
        <taxon>Bacteroidota</taxon>
        <taxon>Cytophagia</taxon>
        <taxon>Cytophagales</taxon>
        <taxon>Raineyaceae</taxon>
        <taxon>Raineya</taxon>
    </lineage>
</organism>
<dbReference type="PANTHER" id="PTHR43300:SF7">
    <property type="entry name" value="UDP-N-ACETYLBACILLOSAMINE N-ACETYLTRANSFERASE"/>
    <property type="match status" value="1"/>
</dbReference>
<dbReference type="InterPro" id="IPR001451">
    <property type="entry name" value="Hexapep"/>
</dbReference>
<dbReference type="Gene3D" id="3.40.50.20">
    <property type="match status" value="1"/>
</dbReference>
<keyword evidence="4" id="KW-0012">Acyltransferase</keyword>
<reference evidence="4 5" key="1">
    <citation type="submission" date="2017-06" db="EMBL/GenBank/DDBJ databases">
        <title>Raineya orbicola gen. nov., sp. nov. a slightly thermophilic bacterium of the phylum Bacteroidetes and the description of Raineyaceae fam. nov.</title>
        <authorList>
            <person name="Albuquerque L."/>
            <person name="Polonia A.R.M."/>
            <person name="Barroso C."/>
            <person name="Froufe H.J.C."/>
            <person name="Lage O."/>
            <person name="Lobo-Da-Cunha A."/>
            <person name="Egas C."/>
            <person name="Da Costa M.S."/>
        </authorList>
    </citation>
    <scope>NUCLEOTIDE SEQUENCE [LARGE SCALE GENOMIC DNA]</scope>
    <source>
        <strain evidence="4 5">SPSPC-11</strain>
    </source>
</reference>
<sequence length="207" mass="22125">MTPLLIFPCGGNSIEALDCIDESKYRVIGFVDDNPEKIGKKYFDIEVFDRTAFECFPDAKVLACIGSPYNFKKRGEIIASLGVAKERFVNIIHPSAKVSKFATIGTNCLIMAGVVISANAKIGDNVIILPNSVIHHDTEIGDNTCIGSNIVVAGFTKIGKNCYIGSGSNIINNISVGSNTLIGMGTNVVKSVGENKKIVGNPAREIQ</sequence>